<organism evidence="2">
    <name type="scientific">viral metagenome</name>
    <dbReference type="NCBI Taxonomy" id="1070528"/>
    <lineage>
        <taxon>unclassified sequences</taxon>
        <taxon>metagenomes</taxon>
        <taxon>organismal metagenomes</taxon>
    </lineage>
</organism>
<proteinExistence type="predicted"/>
<accession>A0A6C0E1Q6</accession>
<dbReference type="Gene3D" id="3.40.50.2000">
    <property type="entry name" value="Glycogen Phosphorylase B"/>
    <property type="match status" value="2"/>
</dbReference>
<evidence type="ECO:0000313" key="2">
    <source>
        <dbReference type="EMBL" id="QHT22688.1"/>
    </source>
</evidence>
<reference evidence="2" key="1">
    <citation type="journal article" date="2020" name="Nature">
        <title>Giant virus diversity and host interactions through global metagenomics.</title>
        <authorList>
            <person name="Schulz F."/>
            <person name="Roux S."/>
            <person name="Paez-Espino D."/>
            <person name="Jungbluth S."/>
            <person name="Walsh D.A."/>
            <person name="Denef V.J."/>
            <person name="McMahon K.D."/>
            <person name="Konstantinidis K.T."/>
            <person name="Eloe-Fadrosh E.A."/>
            <person name="Kyrpides N.C."/>
            <person name="Woyke T."/>
        </authorList>
    </citation>
    <scope>NUCLEOTIDE SEQUENCE</scope>
    <source>
        <strain evidence="2">GVMAG-M-3300023179-114</strain>
    </source>
</reference>
<dbReference type="InterPro" id="IPR003331">
    <property type="entry name" value="UDP_GlcNAc_Epimerase_2_dom"/>
</dbReference>
<dbReference type="PANTHER" id="PTHR43174">
    <property type="entry name" value="UDP-N-ACETYLGLUCOSAMINE 2-EPIMERASE"/>
    <property type="match status" value="1"/>
</dbReference>
<dbReference type="AlphaFoldDB" id="A0A6C0E1Q6"/>
<dbReference type="SUPFAM" id="SSF53756">
    <property type="entry name" value="UDP-Glycosyltransferase/glycogen phosphorylase"/>
    <property type="match status" value="1"/>
</dbReference>
<protein>
    <recommendedName>
        <fullName evidence="1">UDP-N-acetylglucosamine 2-epimerase domain-containing protein</fullName>
    </recommendedName>
</protein>
<dbReference type="Pfam" id="PF02350">
    <property type="entry name" value="Epimerase_2"/>
    <property type="match status" value="1"/>
</dbReference>
<dbReference type="EMBL" id="MN739720">
    <property type="protein sequence ID" value="QHT22688.1"/>
    <property type="molecule type" value="Genomic_DNA"/>
</dbReference>
<dbReference type="InterPro" id="IPR029767">
    <property type="entry name" value="WecB-like"/>
</dbReference>
<sequence length="363" mass="41977">MKKTVVTITGIRPDFIRMCHVFKELDQKFNHVLIHTGQHFDTLLSDVFFKQLGIRDPDYVLDTGKVSANHFEQLAYLSVAVPKLFEEKNIHPDLVLFLGDSNSAGVSFPLKKAGYKIGHIEAGMRSYDKRMLEEINRTVCDHCSDMLFVYHDDYKEQLRKENITKNVFVVGNTIVEPFSMFKESITCNPKANNLILLDIHRPENFNYVNRLKNIFSFANKCIDKYNVPVKLLYFKRLKDQIDKHSLNLGKIEMVPLYAYKEYLETIYHCRFIISDSGTGQEEPALLGTPVVVPRDFTERPQSYQYNCSVQLSVENEDSYNAENVFEWLENIHSGHINIDSSWLGEGNTSKLIVSEIDNFFMDS</sequence>
<feature type="domain" description="UDP-N-acetylglucosamine 2-epimerase" evidence="1">
    <location>
        <begin position="26"/>
        <end position="356"/>
    </location>
</feature>
<evidence type="ECO:0000259" key="1">
    <source>
        <dbReference type="Pfam" id="PF02350"/>
    </source>
</evidence>
<dbReference type="PANTHER" id="PTHR43174:SF3">
    <property type="entry name" value="UDP-N-ACETYLGLUCOSAMINE 2-EPIMERASE"/>
    <property type="match status" value="1"/>
</dbReference>
<name>A0A6C0E1Q6_9ZZZZ</name>